<evidence type="ECO:0000313" key="8">
    <source>
        <dbReference type="EMBL" id="RAY16941.1"/>
    </source>
</evidence>
<evidence type="ECO:0000256" key="6">
    <source>
        <dbReference type="SAM" id="Phobius"/>
    </source>
</evidence>
<keyword evidence="9" id="KW-1185">Reference proteome</keyword>
<dbReference type="PROSITE" id="PS50850">
    <property type="entry name" value="MFS"/>
    <property type="match status" value="1"/>
</dbReference>
<dbReference type="GO" id="GO:0005886">
    <property type="term" value="C:plasma membrane"/>
    <property type="evidence" value="ECO:0007669"/>
    <property type="project" value="UniProtKB-SubCell"/>
</dbReference>
<gene>
    <name evidence="8" type="ORF">DPM19_01895</name>
</gene>
<dbReference type="RefSeq" id="WP_111862991.1">
    <property type="nucleotide sequence ID" value="NZ_QLYX01000001.1"/>
</dbReference>
<comment type="subcellular location">
    <subcellularLocation>
        <location evidence="1">Cell membrane</location>
        <topology evidence="1">Multi-pass membrane protein</topology>
    </subcellularLocation>
</comment>
<dbReference type="AlphaFoldDB" id="A0A365HCV8"/>
<feature type="transmembrane region" description="Helical" evidence="6">
    <location>
        <begin position="358"/>
        <end position="380"/>
    </location>
</feature>
<evidence type="ECO:0000313" key="9">
    <source>
        <dbReference type="Proteomes" id="UP000251891"/>
    </source>
</evidence>
<dbReference type="InterPro" id="IPR050189">
    <property type="entry name" value="MFS_Efflux_Transporters"/>
</dbReference>
<keyword evidence="5 6" id="KW-0472">Membrane</keyword>
<dbReference type="InterPro" id="IPR020846">
    <property type="entry name" value="MFS_dom"/>
</dbReference>
<evidence type="ECO:0000256" key="4">
    <source>
        <dbReference type="ARBA" id="ARBA00022989"/>
    </source>
</evidence>
<evidence type="ECO:0000256" key="5">
    <source>
        <dbReference type="ARBA" id="ARBA00023136"/>
    </source>
</evidence>
<dbReference type="InterPro" id="IPR036259">
    <property type="entry name" value="MFS_trans_sf"/>
</dbReference>
<evidence type="ECO:0000256" key="1">
    <source>
        <dbReference type="ARBA" id="ARBA00004651"/>
    </source>
</evidence>
<keyword evidence="3 6" id="KW-0812">Transmembrane</keyword>
<feature type="transmembrane region" description="Helical" evidence="6">
    <location>
        <begin position="323"/>
        <end position="346"/>
    </location>
</feature>
<dbReference type="GO" id="GO:0022857">
    <property type="term" value="F:transmembrane transporter activity"/>
    <property type="evidence" value="ECO:0007669"/>
    <property type="project" value="InterPro"/>
</dbReference>
<feature type="transmembrane region" description="Helical" evidence="6">
    <location>
        <begin position="185"/>
        <end position="203"/>
    </location>
</feature>
<feature type="transmembrane region" description="Helical" evidence="6">
    <location>
        <begin position="158"/>
        <end position="179"/>
    </location>
</feature>
<dbReference type="Proteomes" id="UP000251891">
    <property type="component" value="Unassembled WGS sequence"/>
</dbReference>
<evidence type="ECO:0000256" key="2">
    <source>
        <dbReference type="ARBA" id="ARBA00022475"/>
    </source>
</evidence>
<feature type="transmembrane region" description="Helical" evidence="6">
    <location>
        <begin position="274"/>
        <end position="293"/>
    </location>
</feature>
<name>A0A365HCV8_9ACTN</name>
<feature type="transmembrane region" description="Helical" evidence="6">
    <location>
        <begin position="24"/>
        <end position="42"/>
    </location>
</feature>
<feature type="transmembrane region" description="Helical" evidence="6">
    <location>
        <begin position="120"/>
        <end position="146"/>
    </location>
</feature>
<dbReference type="SUPFAM" id="SSF103473">
    <property type="entry name" value="MFS general substrate transporter"/>
    <property type="match status" value="1"/>
</dbReference>
<proteinExistence type="predicted"/>
<keyword evidence="4 6" id="KW-1133">Transmembrane helix</keyword>
<dbReference type="EMBL" id="QLYX01000001">
    <property type="protein sequence ID" value="RAY16941.1"/>
    <property type="molecule type" value="Genomic_DNA"/>
</dbReference>
<feature type="transmembrane region" description="Helical" evidence="6">
    <location>
        <begin position="236"/>
        <end position="254"/>
    </location>
</feature>
<dbReference type="OrthoDB" id="9810492at2"/>
<comment type="caution">
    <text evidence="8">The sequence shown here is derived from an EMBL/GenBank/DDBJ whole genome shotgun (WGS) entry which is preliminary data.</text>
</comment>
<organism evidence="8 9">
    <name type="scientific">Actinomadura craniellae</name>
    <dbReference type="NCBI Taxonomy" id="2231787"/>
    <lineage>
        <taxon>Bacteria</taxon>
        <taxon>Bacillati</taxon>
        <taxon>Actinomycetota</taxon>
        <taxon>Actinomycetes</taxon>
        <taxon>Streptosporangiales</taxon>
        <taxon>Thermomonosporaceae</taxon>
        <taxon>Actinomadura</taxon>
    </lineage>
</organism>
<feature type="transmembrane region" description="Helical" evidence="6">
    <location>
        <begin position="300"/>
        <end position="317"/>
    </location>
</feature>
<protein>
    <submittedName>
        <fullName evidence="8">MFS transporter</fullName>
    </submittedName>
</protein>
<keyword evidence="2" id="KW-1003">Cell membrane</keyword>
<sequence length="436" mass="45459">MPEAGPERSPAPDSGAGRAKPARAVALASLVLMAASYVVNAMDRQVFPVLLPGIRPEYGFSLAQGGLLATVFTLGIGVAGLPTGYLLDRLSRKSVMLVGIVIYSVFTMLTAVSLGFLDMFAYRALSGVGEAMQNAALFSAVGAYFFTNRAMALGALNFAYGFGCFLGPLLGTGLSASTGRWQTPFWVYGLVGLVFVVLIALLVEKSFTERTAGDPAGTRPVRSADPVPATLVNRNVVLLTLTAVVVGLAMYGYLGLYPTFLQEELQLSTGQAGLAAGMFGAGALVGLPAGWLGDRLDQRTVMIGSLVAGSLVGFLLFNGPTTAGPQIALSFAEGAIGSGFLFVNLYSSMQRAVRPEMIGRASGLYVAAFYIPAALAGYLFSRLVGSVGWGGAGVWQLTVLPLAGVATLLFVDTGRFGGTRAGRREPRDQGRDHDPG</sequence>
<evidence type="ECO:0000256" key="3">
    <source>
        <dbReference type="ARBA" id="ARBA00022692"/>
    </source>
</evidence>
<reference evidence="8 9" key="1">
    <citation type="submission" date="2018-06" db="EMBL/GenBank/DDBJ databases">
        <title>Actinomadura craniellae sp. nov. isolated from marine sponge Craniella sp.</title>
        <authorList>
            <person name="Li L."/>
            <person name="Xu Q.H."/>
            <person name="Lin H.W."/>
            <person name="Lu Y.H."/>
        </authorList>
    </citation>
    <scope>NUCLEOTIDE SEQUENCE [LARGE SCALE GENOMIC DNA]</scope>
    <source>
        <strain evidence="8 9">LHW63021</strain>
    </source>
</reference>
<dbReference type="Pfam" id="PF07690">
    <property type="entry name" value="MFS_1"/>
    <property type="match status" value="1"/>
</dbReference>
<dbReference type="InterPro" id="IPR011701">
    <property type="entry name" value="MFS"/>
</dbReference>
<accession>A0A365HCV8</accession>
<dbReference type="PANTHER" id="PTHR43124">
    <property type="entry name" value="PURINE EFFLUX PUMP PBUE"/>
    <property type="match status" value="1"/>
</dbReference>
<feature type="domain" description="Major facilitator superfamily (MFS) profile" evidence="7">
    <location>
        <begin position="29"/>
        <end position="416"/>
    </location>
</feature>
<dbReference type="Gene3D" id="1.20.1250.20">
    <property type="entry name" value="MFS general substrate transporter like domains"/>
    <property type="match status" value="2"/>
</dbReference>
<feature type="transmembrane region" description="Helical" evidence="6">
    <location>
        <begin position="392"/>
        <end position="411"/>
    </location>
</feature>
<evidence type="ECO:0000259" key="7">
    <source>
        <dbReference type="PROSITE" id="PS50850"/>
    </source>
</evidence>
<feature type="transmembrane region" description="Helical" evidence="6">
    <location>
        <begin position="62"/>
        <end position="87"/>
    </location>
</feature>
<dbReference type="PANTHER" id="PTHR43124:SF3">
    <property type="entry name" value="CHLORAMPHENICOL EFFLUX PUMP RV0191"/>
    <property type="match status" value="1"/>
</dbReference>
<feature type="transmembrane region" description="Helical" evidence="6">
    <location>
        <begin position="94"/>
        <end position="114"/>
    </location>
</feature>